<dbReference type="Pfam" id="PF18759">
    <property type="entry name" value="Plavaka"/>
    <property type="match status" value="1"/>
</dbReference>
<sequence length="158" mass="18283">NLYFPFASQEEWQFASWLLHSCLSLAAIDSLLSLDILKRMPLSFWTGKELQARVETLPPGPTWLCKPMEPKGATKNTVHLFYCQLLDCIQALLSHPLLAPHISFTPRRVWTSAAKICWIYDEWLSGNHAWNIQVGLIVYFKVKADFAYRMHFLGVLRF</sequence>
<reference evidence="1 2" key="1">
    <citation type="submission" date="2014-04" db="EMBL/GenBank/DDBJ databases">
        <authorList>
            <consortium name="DOE Joint Genome Institute"/>
            <person name="Kuo A."/>
            <person name="Kohler A."/>
            <person name="Nagy L.G."/>
            <person name="Floudas D."/>
            <person name="Copeland A."/>
            <person name="Barry K.W."/>
            <person name="Cichocki N."/>
            <person name="Veneault-Fourrey C."/>
            <person name="LaButti K."/>
            <person name="Lindquist E.A."/>
            <person name="Lipzen A."/>
            <person name="Lundell T."/>
            <person name="Morin E."/>
            <person name="Murat C."/>
            <person name="Sun H."/>
            <person name="Tunlid A."/>
            <person name="Henrissat B."/>
            <person name="Grigoriev I.V."/>
            <person name="Hibbett D.S."/>
            <person name="Martin F."/>
            <person name="Nordberg H.P."/>
            <person name="Cantor M.N."/>
            <person name="Hua S.X."/>
        </authorList>
    </citation>
    <scope>NUCLEOTIDE SEQUENCE [LARGE SCALE GENOMIC DNA]</scope>
    <source>
        <strain evidence="1 2">Foug A</strain>
    </source>
</reference>
<feature type="non-terminal residue" evidence="1">
    <location>
        <position position="1"/>
    </location>
</feature>
<dbReference type="STRING" id="1036808.A0A0C3DM95"/>
<keyword evidence="2" id="KW-1185">Reference proteome</keyword>
<dbReference type="EMBL" id="KN822105">
    <property type="protein sequence ID" value="KIM57151.1"/>
    <property type="molecule type" value="Genomic_DNA"/>
</dbReference>
<reference evidence="2" key="2">
    <citation type="submission" date="2015-01" db="EMBL/GenBank/DDBJ databases">
        <title>Evolutionary Origins and Diversification of the Mycorrhizal Mutualists.</title>
        <authorList>
            <consortium name="DOE Joint Genome Institute"/>
            <consortium name="Mycorrhizal Genomics Consortium"/>
            <person name="Kohler A."/>
            <person name="Kuo A."/>
            <person name="Nagy L.G."/>
            <person name="Floudas D."/>
            <person name="Copeland A."/>
            <person name="Barry K.W."/>
            <person name="Cichocki N."/>
            <person name="Veneault-Fourrey C."/>
            <person name="LaButti K."/>
            <person name="Lindquist E.A."/>
            <person name="Lipzen A."/>
            <person name="Lundell T."/>
            <person name="Morin E."/>
            <person name="Murat C."/>
            <person name="Riley R."/>
            <person name="Ohm R."/>
            <person name="Sun H."/>
            <person name="Tunlid A."/>
            <person name="Henrissat B."/>
            <person name="Grigoriev I.V."/>
            <person name="Hibbett D.S."/>
            <person name="Martin F."/>
        </authorList>
    </citation>
    <scope>NUCLEOTIDE SEQUENCE [LARGE SCALE GENOMIC DNA]</scope>
    <source>
        <strain evidence="2">Foug A</strain>
    </source>
</reference>
<dbReference type="AlphaFoldDB" id="A0A0C3DM95"/>
<gene>
    <name evidence="1" type="ORF">SCLCIDRAFT_131166</name>
</gene>
<proteinExistence type="predicted"/>
<name>A0A0C3DM95_9AGAM</name>
<dbReference type="Proteomes" id="UP000053989">
    <property type="component" value="Unassembled WGS sequence"/>
</dbReference>
<dbReference type="InParanoid" id="A0A0C3DM95"/>
<dbReference type="InterPro" id="IPR041078">
    <property type="entry name" value="Plavaka"/>
</dbReference>
<dbReference type="HOGENOM" id="CLU_006344_5_3_1"/>
<organism evidence="1 2">
    <name type="scientific">Scleroderma citrinum Foug A</name>
    <dbReference type="NCBI Taxonomy" id="1036808"/>
    <lineage>
        <taxon>Eukaryota</taxon>
        <taxon>Fungi</taxon>
        <taxon>Dikarya</taxon>
        <taxon>Basidiomycota</taxon>
        <taxon>Agaricomycotina</taxon>
        <taxon>Agaricomycetes</taxon>
        <taxon>Agaricomycetidae</taxon>
        <taxon>Boletales</taxon>
        <taxon>Sclerodermatineae</taxon>
        <taxon>Sclerodermataceae</taxon>
        <taxon>Scleroderma</taxon>
    </lineage>
</organism>
<accession>A0A0C3DM95</accession>
<evidence type="ECO:0000313" key="2">
    <source>
        <dbReference type="Proteomes" id="UP000053989"/>
    </source>
</evidence>
<evidence type="ECO:0000313" key="1">
    <source>
        <dbReference type="EMBL" id="KIM57151.1"/>
    </source>
</evidence>
<protein>
    <submittedName>
        <fullName evidence="1">Uncharacterized protein</fullName>
    </submittedName>
</protein>
<dbReference type="OrthoDB" id="2688393at2759"/>